<dbReference type="AlphaFoldDB" id="A0A6N2MKH1"/>
<sequence>MRFSGWWGLLRFFIFVLSASIPIVCFRSETTSVSLFRPGRAQREGCSWAGLRLFCCLGSTVRFVDRLG</sequence>
<name>A0A6N2MKH1_SALVM</name>
<keyword evidence="1" id="KW-0472">Membrane</keyword>
<organism evidence="2">
    <name type="scientific">Salix viminalis</name>
    <name type="common">Common osier</name>
    <name type="synonym">Basket willow</name>
    <dbReference type="NCBI Taxonomy" id="40686"/>
    <lineage>
        <taxon>Eukaryota</taxon>
        <taxon>Viridiplantae</taxon>
        <taxon>Streptophyta</taxon>
        <taxon>Embryophyta</taxon>
        <taxon>Tracheophyta</taxon>
        <taxon>Spermatophyta</taxon>
        <taxon>Magnoliopsida</taxon>
        <taxon>eudicotyledons</taxon>
        <taxon>Gunneridae</taxon>
        <taxon>Pentapetalae</taxon>
        <taxon>rosids</taxon>
        <taxon>fabids</taxon>
        <taxon>Malpighiales</taxon>
        <taxon>Salicaceae</taxon>
        <taxon>Saliceae</taxon>
        <taxon>Salix</taxon>
    </lineage>
</organism>
<proteinExistence type="predicted"/>
<accession>A0A6N2MKH1</accession>
<reference evidence="2" key="1">
    <citation type="submission" date="2019-03" db="EMBL/GenBank/DDBJ databases">
        <authorList>
            <person name="Mank J."/>
            <person name="Almeida P."/>
        </authorList>
    </citation>
    <scope>NUCLEOTIDE SEQUENCE</scope>
    <source>
        <strain evidence="2">78183</strain>
    </source>
</reference>
<evidence type="ECO:0000313" key="2">
    <source>
        <dbReference type="EMBL" id="VFU54716.1"/>
    </source>
</evidence>
<evidence type="ECO:0000256" key="1">
    <source>
        <dbReference type="SAM" id="Phobius"/>
    </source>
</evidence>
<protein>
    <submittedName>
        <fullName evidence="2">Uncharacterized protein</fullName>
    </submittedName>
</protein>
<gene>
    <name evidence="2" type="ORF">SVIM_LOCUS384364</name>
</gene>
<keyword evidence="1" id="KW-0812">Transmembrane</keyword>
<feature type="transmembrane region" description="Helical" evidence="1">
    <location>
        <begin position="6"/>
        <end position="26"/>
    </location>
</feature>
<dbReference type="EMBL" id="CAADRP010001852">
    <property type="protein sequence ID" value="VFU54716.1"/>
    <property type="molecule type" value="Genomic_DNA"/>
</dbReference>
<keyword evidence="1" id="KW-1133">Transmembrane helix</keyword>